<dbReference type="EMBL" id="PGFF01000001">
    <property type="protein sequence ID" value="PJJ71573.1"/>
    <property type="molecule type" value="Genomic_DNA"/>
</dbReference>
<evidence type="ECO:0000313" key="4">
    <source>
        <dbReference type="Proteomes" id="UP000228758"/>
    </source>
</evidence>
<gene>
    <name evidence="3" type="ORF">CLV46_1122</name>
</gene>
<name>A0A2M9CI28_9MICO</name>
<keyword evidence="2" id="KW-1133">Transmembrane helix</keyword>
<dbReference type="AlphaFoldDB" id="A0A2M9CI28"/>
<protein>
    <submittedName>
        <fullName evidence="3">GlcNAc-PI de-N-acetylase</fullName>
    </submittedName>
</protein>
<dbReference type="OrthoDB" id="3514174at2"/>
<proteinExistence type="predicted"/>
<keyword evidence="2" id="KW-0812">Transmembrane</keyword>
<keyword evidence="1" id="KW-0862">Zinc</keyword>
<dbReference type="InterPro" id="IPR003737">
    <property type="entry name" value="GlcNAc_PI_deacetylase-related"/>
</dbReference>
<dbReference type="Gene3D" id="3.40.50.10320">
    <property type="entry name" value="LmbE-like"/>
    <property type="match status" value="1"/>
</dbReference>
<dbReference type="RefSeq" id="WP_100363862.1">
    <property type="nucleotide sequence ID" value="NZ_PGFF01000001.1"/>
</dbReference>
<sequence>MSNRAQRALIVVADPADAIVLAAGVIATLTSAGGHVTVVSCLETQDGADVSRALADLGVHDHRVLGHADARRTGLAPRRYVATAVNETPFGREPAPGADHDALCRADAGEVAADVATVVLDVRPDVVLGYDEWGGDRHPDRIRVYEAARRAAEVMGVPYYAADGADAGRTATLRLDPDRHAAERKAAALAALGRTSTGAIERFTRLRRHPAPERTRLPSLLAGALIAFLAGAGVGALGTISHQFSPPWGIALALLAVAGLVVGLRVVFGTRTMSFAATVGVLGAAALFTLPGGGGSVLVPGNELGYVWTFGPVLIALLALGWPRIPQRPTP</sequence>
<feature type="transmembrane region" description="Helical" evidence="2">
    <location>
        <begin position="305"/>
        <end position="322"/>
    </location>
</feature>
<keyword evidence="2" id="KW-0472">Membrane</keyword>
<accession>A0A2M9CI28</accession>
<dbReference type="InterPro" id="IPR024078">
    <property type="entry name" value="LmbE-like_dom_sf"/>
</dbReference>
<comment type="caution">
    <text evidence="3">The sequence shown here is derived from an EMBL/GenBank/DDBJ whole genome shotgun (WGS) entry which is preliminary data.</text>
</comment>
<keyword evidence="4" id="KW-1185">Reference proteome</keyword>
<evidence type="ECO:0000313" key="3">
    <source>
        <dbReference type="EMBL" id="PJJ71573.1"/>
    </source>
</evidence>
<feature type="transmembrane region" description="Helical" evidence="2">
    <location>
        <begin position="248"/>
        <end position="268"/>
    </location>
</feature>
<feature type="transmembrane region" description="Helical" evidence="2">
    <location>
        <begin position="217"/>
        <end position="242"/>
    </location>
</feature>
<dbReference type="Proteomes" id="UP000228758">
    <property type="component" value="Unassembled WGS sequence"/>
</dbReference>
<reference evidence="3 4" key="1">
    <citation type="submission" date="2017-11" db="EMBL/GenBank/DDBJ databases">
        <title>Genomic Encyclopedia of Archaeal and Bacterial Type Strains, Phase II (KMG-II): From Individual Species to Whole Genera.</title>
        <authorList>
            <person name="Goeker M."/>
        </authorList>
    </citation>
    <scope>NUCLEOTIDE SEQUENCE [LARGE SCALE GENOMIC DNA]</scope>
    <source>
        <strain evidence="3 4">DSM 27393</strain>
    </source>
</reference>
<evidence type="ECO:0000256" key="1">
    <source>
        <dbReference type="ARBA" id="ARBA00022833"/>
    </source>
</evidence>
<dbReference type="Pfam" id="PF02585">
    <property type="entry name" value="PIG-L"/>
    <property type="match status" value="1"/>
</dbReference>
<organism evidence="3 4">
    <name type="scientific">Diaminobutyricimonas aerilata</name>
    <dbReference type="NCBI Taxonomy" id="1162967"/>
    <lineage>
        <taxon>Bacteria</taxon>
        <taxon>Bacillati</taxon>
        <taxon>Actinomycetota</taxon>
        <taxon>Actinomycetes</taxon>
        <taxon>Micrococcales</taxon>
        <taxon>Microbacteriaceae</taxon>
        <taxon>Diaminobutyricimonas</taxon>
    </lineage>
</organism>
<dbReference type="GO" id="GO:0016137">
    <property type="term" value="P:glycoside metabolic process"/>
    <property type="evidence" value="ECO:0007669"/>
    <property type="project" value="UniProtKB-ARBA"/>
</dbReference>
<feature type="transmembrane region" description="Helical" evidence="2">
    <location>
        <begin position="275"/>
        <end position="299"/>
    </location>
</feature>
<dbReference type="SUPFAM" id="SSF102588">
    <property type="entry name" value="LmbE-like"/>
    <property type="match status" value="1"/>
</dbReference>
<evidence type="ECO:0000256" key="2">
    <source>
        <dbReference type="SAM" id="Phobius"/>
    </source>
</evidence>